<feature type="transmembrane region" description="Helical" evidence="1">
    <location>
        <begin position="73"/>
        <end position="96"/>
    </location>
</feature>
<dbReference type="AlphaFoldDB" id="A0A8J4M3R5"/>
<proteinExistence type="predicted"/>
<protein>
    <submittedName>
        <fullName evidence="2">Uncharacterized protein</fullName>
    </submittedName>
</protein>
<feature type="transmembrane region" description="Helical" evidence="1">
    <location>
        <begin position="12"/>
        <end position="36"/>
    </location>
</feature>
<name>A0A8J4M3R5_9BACL</name>
<keyword evidence="1" id="KW-0812">Transmembrane</keyword>
<gene>
    <name evidence="2" type="ORF">XYCOK13_31810</name>
</gene>
<keyword evidence="1" id="KW-0472">Membrane</keyword>
<dbReference type="RefSeq" id="WP_213413172.1">
    <property type="nucleotide sequence ID" value="NZ_BOVK01000046.1"/>
</dbReference>
<sequence length="248" mass="27872">MARRSGANTAILVGCILFDAAVLLSFINVFSLFSVLAPLKSLVMLFVLAIGLLILNGVVAFPRLLARKFGNAYAIALSGAGLLYGGAANVLSILLIDAATITYVTWELLLLSIFLLFCGIIGYFSRRRELEARRHHRERASEGMTWALLLEIEELLRSKNTHGAYKPLVQSFDRLKERIQASTPFYRITGNQEVTDLERSINERLTTLHIDASLNFSNDHADQMQDLIHEIGRLVRQREQCILKNNQR</sequence>
<evidence type="ECO:0000313" key="2">
    <source>
        <dbReference type="EMBL" id="GIQ70357.1"/>
    </source>
</evidence>
<keyword evidence="3" id="KW-1185">Reference proteome</keyword>
<reference evidence="2" key="1">
    <citation type="submission" date="2021-04" db="EMBL/GenBank/DDBJ databases">
        <title>Draft genome sequence of Xylanibacillus composti strain K13.</title>
        <authorList>
            <person name="Uke A."/>
            <person name="Chhe C."/>
            <person name="Baramee S."/>
            <person name="Kosugi A."/>
        </authorList>
    </citation>
    <scope>NUCLEOTIDE SEQUENCE</scope>
    <source>
        <strain evidence="2">K13</strain>
    </source>
</reference>
<evidence type="ECO:0000313" key="3">
    <source>
        <dbReference type="Proteomes" id="UP000677918"/>
    </source>
</evidence>
<comment type="caution">
    <text evidence="2">The sequence shown here is derived from an EMBL/GenBank/DDBJ whole genome shotgun (WGS) entry which is preliminary data.</text>
</comment>
<organism evidence="2 3">
    <name type="scientific">Xylanibacillus composti</name>
    <dbReference type="NCBI Taxonomy" id="1572762"/>
    <lineage>
        <taxon>Bacteria</taxon>
        <taxon>Bacillati</taxon>
        <taxon>Bacillota</taxon>
        <taxon>Bacilli</taxon>
        <taxon>Bacillales</taxon>
        <taxon>Paenibacillaceae</taxon>
        <taxon>Xylanibacillus</taxon>
    </lineage>
</organism>
<keyword evidence="1" id="KW-1133">Transmembrane helix</keyword>
<feature type="transmembrane region" description="Helical" evidence="1">
    <location>
        <begin position="42"/>
        <end position="61"/>
    </location>
</feature>
<accession>A0A8J4M3R5</accession>
<evidence type="ECO:0000256" key="1">
    <source>
        <dbReference type="SAM" id="Phobius"/>
    </source>
</evidence>
<dbReference type="Proteomes" id="UP000677918">
    <property type="component" value="Unassembled WGS sequence"/>
</dbReference>
<dbReference type="EMBL" id="BOVK01000046">
    <property type="protein sequence ID" value="GIQ70357.1"/>
    <property type="molecule type" value="Genomic_DNA"/>
</dbReference>
<dbReference type="PROSITE" id="PS51257">
    <property type="entry name" value="PROKAR_LIPOPROTEIN"/>
    <property type="match status" value="1"/>
</dbReference>
<feature type="transmembrane region" description="Helical" evidence="1">
    <location>
        <begin position="108"/>
        <end position="125"/>
    </location>
</feature>